<keyword evidence="3" id="KW-1185">Reference proteome</keyword>
<protein>
    <submittedName>
        <fullName evidence="2">Uncharacterized protein</fullName>
    </submittedName>
</protein>
<reference evidence="2 3" key="1">
    <citation type="journal article" date="2019" name="Sci. Data">
        <title>Hybrid genome assembly and annotation of Danionella translucida.</title>
        <authorList>
            <person name="Kadobianskyi M."/>
            <person name="Schulze L."/>
            <person name="Schuelke M."/>
            <person name="Judkewitz B."/>
        </authorList>
    </citation>
    <scope>NUCLEOTIDE SEQUENCE [LARGE SCALE GENOMIC DNA]</scope>
    <source>
        <strain evidence="2 3">Bolton</strain>
    </source>
</reference>
<dbReference type="Proteomes" id="UP000316079">
    <property type="component" value="Unassembled WGS sequence"/>
</dbReference>
<dbReference type="AlphaFoldDB" id="A0A553R690"/>
<dbReference type="OrthoDB" id="10610910at2759"/>
<proteinExistence type="predicted"/>
<evidence type="ECO:0000313" key="2">
    <source>
        <dbReference type="EMBL" id="TRY97702.1"/>
    </source>
</evidence>
<feature type="region of interest" description="Disordered" evidence="1">
    <location>
        <begin position="52"/>
        <end position="81"/>
    </location>
</feature>
<sequence>MAMGYVSLCTFTRRFLGLANAPQRIQTYGGGLVGRPSNLSLSCRSALEAMPPPPRLWSTSTGTRHPAGGHTSAPGGGERKETPMIPILQISNVIKNVWMLDHPPDDNTKGYCRLEDARVNGLRRDLLDEERTQRKAFSSGLYDRCQCLRTRTQVHQLKPRCLVLLYPGP</sequence>
<organism evidence="2 3">
    <name type="scientific">Danionella cerebrum</name>
    <dbReference type="NCBI Taxonomy" id="2873325"/>
    <lineage>
        <taxon>Eukaryota</taxon>
        <taxon>Metazoa</taxon>
        <taxon>Chordata</taxon>
        <taxon>Craniata</taxon>
        <taxon>Vertebrata</taxon>
        <taxon>Euteleostomi</taxon>
        <taxon>Actinopterygii</taxon>
        <taxon>Neopterygii</taxon>
        <taxon>Teleostei</taxon>
        <taxon>Ostariophysi</taxon>
        <taxon>Cypriniformes</taxon>
        <taxon>Danionidae</taxon>
        <taxon>Danioninae</taxon>
        <taxon>Danionella</taxon>
    </lineage>
</organism>
<gene>
    <name evidence="2" type="ORF">DNTS_035497</name>
</gene>
<evidence type="ECO:0000256" key="1">
    <source>
        <dbReference type="SAM" id="MobiDB-lite"/>
    </source>
</evidence>
<comment type="caution">
    <text evidence="2">The sequence shown here is derived from an EMBL/GenBank/DDBJ whole genome shotgun (WGS) entry which is preliminary data.</text>
</comment>
<name>A0A553R690_9TELE</name>
<evidence type="ECO:0000313" key="3">
    <source>
        <dbReference type="Proteomes" id="UP000316079"/>
    </source>
</evidence>
<accession>A0A553R690</accession>
<dbReference type="EMBL" id="SRMA01025215">
    <property type="protein sequence ID" value="TRY97702.1"/>
    <property type="molecule type" value="Genomic_DNA"/>
</dbReference>